<dbReference type="AlphaFoldDB" id="A0AAN8NGV9"/>
<dbReference type="Proteomes" id="UP001307849">
    <property type="component" value="Unassembled WGS sequence"/>
</dbReference>
<comment type="caution">
    <text evidence="2">The sequence shown here is derived from an EMBL/GenBank/DDBJ whole genome shotgun (WGS) entry which is preliminary data.</text>
</comment>
<sequence length="420" mass="46830">MGNFINLPNELKLDIIKNLSPSALENFSHCSKNCYNLALPMRFKCIILNAVAIKIFGDGGVGAEARPSIHSIRFGRPGDWRSTGNLNQLCSSIMALGWFHNLQKLSVSYSVPSCMERNVFMCLLDRIDACSGGLKHLQIEVFEVGSAPGAYQVFYGGLSKLAQNMLGPVIDDANIWRMSMKKSSQMSLPVLDSVKILHSAINTPLHDFDSSMCRPRGYYYTVFAMGDLPRLRTLAITTDTHFGELAGSRNNEDLSLGLLAKFSRITDLEIKQPIAPTDSDIEILVSRFPNLRKLLIKATASRKRELGTIPKSPYGAIIGLLDLVDLALPWPTHPEYGLMLIEALTDRVEGWAKEGLDLKRVAFEGDRKIERVHQKKKIECLKWDTVSIYFVPSASTEATESTFEVHGDTSDDSYEDFLFD</sequence>
<organism evidence="2 3">
    <name type="scientific">Arthrobotrys conoides</name>
    <dbReference type="NCBI Taxonomy" id="74498"/>
    <lineage>
        <taxon>Eukaryota</taxon>
        <taxon>Fungi</taxon>
        <taxon>Dikarya</taxon>
        <taxon>Ascomycota</taxon>
        <taxon>Pezizomycotina</taxon>
        <taxon>Orbiliomycetes</taxon>
        <taxon>Orbiliales</taxon>
        <taxon>Orbiliaceae</taxon>
        <taxon>Arthrobotrys</taxon>
    </lineage>
</organism>
<protein>
    <recommendedName>
        <fullName evidence="1">F-box domain-containing protein</fullName>
    </recommendedName>
</protein>
<feature type="domain" description="F-box" evidence="1">
    <location>
        <begin position="5"/>
        <end position="44"/>
    </location>
</feature>
<proteinExistence type="predicted"/>
<evidence type="ECO:0000313" key="3">
    <source>
        <dbReference type="Proteomes" id="UP001307849"/>
    </source>
</evidence>
<accession>A0AAN8NGV9</accession>
<evidence type="ECO:0000259" key="1">
    <source>
        <dbReference type="Pfam" id="PF00646"/>
    </source>
</evidence>
<reference evidence="2 3" key="1">
    <citation type="submission" date="2019-10" db="EMBL/GenBank/DDBJ databases">
        <authorList>
            <person name="Palmer J.M."/>
        </authorList>
    </citation>
    <scope>NUCLEOTIDE SEQUENCE [LARGE SCALE GENOMIC DNA]</scope>
    <source>
        <strain evidence="2 3">TWF506</strain>
    </source>
</reference>
<dbReference type="EMBL" id="JAVHJM010000001">
    <property type="protein sequence ID" value="KAK6520928.1"/>
    <property type="molecule type" value="Genomic_DNA"/>
</dbReference>
<keyword evidence="3" id="KW-1185">Reference proteome</keyword>
<name>A0AAN8NGV9_9PEZI</name>
<gene>
    <name evidence="2" type="ORF">TWF506_001166</name>
</gene>
<dbReference type="Pfam" id="PF00646">
    <property type="entry name" value="F-box"/>
    <property type="match status" value="1"/>
</dbReference>
<dbReference type="InterPro" id="IPR001810">
    <property type="entry name" value="F-box_dom"/>
</dbReference>
<evidence type="ECO:0000313" key="2">
    <source>
        <dbReference type="EMBL" id="KAK6520928.1"/>
    </source>
</evidence>